<dbReference type="OrthoDB" id="9942608at2759"/>
<dbReference type="PROSITE" id="PS51140">
    <property type="entry name" value="CUE"/>
    <property type="match status" value="1"/>
</dbReference>
<dbReference type="PANTHER" id="PTHR16461">
    <property type="entry name" value="TOLL-INTERACTING PROTEIN"/>
    <property type="match status" value="1"/>
</dbReference>
<feature type="compositionally biased region" description="Low complexity" evidence="1">
    <location>
        <begin position="211"/>
        <end position="239"/>
    </location>
</feature>
<evidence type="ECO:0000313" key="4">
    <source>
        <dbReference type="Proteomes" id="UP000053257"/>
    </source>
</evidence>
<dbReference type="InterPro" id="IPR009060">
    <property type="entry name" value="UBA-like_sf"/>
</dbReference>
<keyword evidence="4" id="KW-1185">Reference proteome</keyword>
<dbReference type="Proteomes" id="UP000053257">
    <property type="component" value="Unassembled WGS sequence"/>
</dbReference>
<dbReference type="SUPFAM" id="SSF46934">
    <property type="entry name" value="UBA-like"/>
    <property type="match status" value="1"/>
</dbReference>
<proteinExistence type="predicted"/>
<dbReference type="GO" id="GO:0005737">
    <property type="term" value="C:cytoplasm"/>
    <property type="evidence" value="ECO:0007669"/>
    <property type="project" value="TreeGrafter"/>
</dbReference>
<dbReference type="HOGENOM" id="CLU_039542_0_0_1"/>
<evidence type="ECO:0000256" key="1">
    <source>
        <dbReference type="SAM" id="MobiDB-lite"/>
    </source>
</evidence>
<dbReference type="AlphaFoldDB" id="A0A0C3S9W2"/>
<dbReference type="Gene3D" id="1.10.8.10">
    <property type="entry name" value="DNA helicase RuvA subunit, C-terminal domain"/>
    <property type="match status" value="1"/>
</dbReference>
<feature type="compositionally biased region" description="Low complexity" evidence="1">
    <location>
        <begin position="318"/>
        <end position="331"/>
    </location>
</feature>
<feature type="region of interest" description="Disordered" evidence="1">
    <location>
        <begin position="115"/>
        <end position="153"/>
    </location>
</feature>
<sequence>MATATHILDEQDDLLTEPQGPTQPAPTQTAPEHEEHNEPANPAVALLKGMFPDFDDAVLQSVLESVNWNQDAAIDVLLGMSDPSYVSSHQNPVQAEHGADPSLELDEALARQLQLEDEQAHQRARGQTWQPRQPRRDSNPAEPGQGQPGAQQGENFQQEIKETITQLAESGKRTFSTIVSRVKAKINEYDQNRSGSQSQPQHPPPNWGSHSQQQQTPSNQSSPNPASYPSYYAEAPSQPVDRHAASQAYAQYYNHEADQLEDDEGWTAVSGRGRPTRTKAVTEQPKPVEVQGYDVDSPSPQPAAASIAPPIAIPAPGPSEAAAPIPSSPGSDVPRPPATHSGSPLNAAKFGLLPKRPVSLLTPQASAAKHPDDEDDDDLEYAENPFEESSRKAL</sequence>
<feature type="region of interest" description="Disordered" evidence="1">
    <location>
        <begin position="1"/>
        <end position="42"/>
    </location>
</feature>
<evidence type="ECO:0000313" key="3">
    <source>
        <dbReference type="EMBL" id="KIP06530.1"/>
    </source>
</evidence>
<dbReference type="SMART" id="SM00546">
    <property type="entry name" value="CUE"/>
    <property type="match status" value="1"/>
</dbReference>
<dbReference type="GO" id="GO:0006511">
    <property type="term" value="P:ubiquitin-dependent protein catabolic process"/>
    <property type="evidence" value="ECO:0007669"/>
    <property type="project" value="TreeGrafter"/>
</dbReference>
<accession>A0A0C3S9W2</accession>
<dbReference type="GO" id="GO:0043130">
    <property type="term" value="F:ubiquitin binding"/>
    <property type="evidence" value="ECO:0007669"/>
    <property type="project" value="InterPro"/>
</dbReference>
<dbReference type="STRING" id="745531.A0A0C3S9W2"/>
<evidence type="ECO:0000259" key="2">
    <source>
        <dbReference type="PROSITE" id="PS51140"/>
    </source>
</evidence>
<protein>
    <recommendedName>
        <fullName evidence="2">CUE domain-containing protein</fullName>
    </recommendedName>
</protein>
<name>A0A0C3S9W2_PHLG1</name>
<organism evidence="3 4">
    <name type="scientific">Phlebiopsis gigantea (strain 11061_1 CR5-6)</name>
    <name type="common">White-rot fungus</name>
    <name type="synonym">Peniophora gigantea</name>
    <dbReference type="NCBI Taxonomy" id="745531"/>
    <lineage>
        <taxon>Eukaryota</taxon>
        <taxon>Fungi</taxon>
        <taxon>Dikarya</taxon>
        <taxon>Basidiomycota</taxon>
        <taxon>Agaricomycotina</taxon>
        <taxon>Agaricomycetes</taxon>
        <taxon>Polyporales</taxon>
        <taxon>Phanerochaetaceae</taxon>
        <taxon>Phlebiopsis</taxon>
    </lineage>
</organism>
<dbReference type="PANTHER" id="PTHR16461:SF5">
    <property type="entry name" value="TOLL-INTERACTING PROTEIN"/>
    <property type="match status" value="1"/>
</dbReference>
<reference evidence="3 4" key="1">
    <citation type="journal article" date="2014" name="PLoS Genet.">
        <title>Analysis of the Phlebiopsis gigantea genome, transcriptome and secretome provides insight into its pioneer colonization strategies of wood.</title>
        <authorList>
            <person name="Hori C."/>
            <person name="Ishida T."/>
            <person name="Igarashi K."/>
            <person name="Samejima M."/>
            <person name="Suzuki H."/>
            <person name="Master E."/>
            <person name="Ferreira P."/>
            <person name="Ruiz-Duenas F.J."/>
            <person name="Held B."/>
            <person name="Canessa P."/>
            <person name="Larrondo L.F."/>
            <person name="Schmoll M."/>
            <person name="Druzhinina I.S."/>
            <person name="Kubicek C.P."/>
            <person name="Gaskell J.A."/>
            <person name="Kersten P."/>
            <person name="St John F."/>
            <person name="Glasner J."/>
            <person name="Sabat G."/>
            <person name="Splinter BonDurant S."/>
            <person name="Syed K."/>
            <person name="Yadav J."/>
            <person name="Mgbeahuruike A.C."/>
            <person name="Kovalchuk A."/>
            <person name="Asiegbu F.O."/>
            <person name="Lackner G."/>
            <person name="Hoffmeister D."/>
            <person name="Rencoret J."/>
            <person name="Gutierrez A."/>
            <person name="Sun H."/>
            <person name="Lindquist E."/>
            <person name="Barry K."/>
            <person name="Riley R."/>
            <person name="Grigoriev I.V."/>
            <person name="Henrissat B."/>
            <person name="Kues U."/>
            <person name="Berka R.M."/>
            <person name="Martinez A.T."/>
            <person name="Covert S.F."/>
            <person name="Blanchette R.A."/>
            <person name="Cullen D."/>
        </authorList>
    </citation>
    <scope>NUCLEOTIDE SEQUENCE [LARGE SCALE GENOMIC DNA]</scope>
    <source>
        <strain evidence="3 4">11061_1 CR5-6</strain>
    </source>
</reference>
<feature type="domain" description="CUE" evidence="2">
    <location>
        <begin position="39"/>
        <end position="82"/>
    </location>
</feature>
<dbReference type="EMBL" id="KN840516">
    <property type="protein sequence ID" value="KIP06530.1"/>
    <property type="molecule type" value="Genomic_DNA"/>
</dbReference>
<feature type="compositionally biased region" description="Low complexity" evidence="1">
    <location>
        <begin position="16"/>
        <end position="30"/>
    </location>
</feature>
<feature type="region of interest" description="Disordered" evidence="1">
    <location>
        <begin position="188"/>
        <end position="394"/>
    </location>
</feature>
<dbReference type="Pfam" id="PF02845">
    <property type="entry name" value="CUE"/>
    <property type="match status" value="1"/>
</dbReference>
<dbReference type="GO" id="GO:0031624">
    <property type="term" value="F:ubiquitin conjugating enzyme binding"/>
    <property type="evidence" value="ECO:0007669"/>
    <property type="project" value="TreeGrafter"/>
</dbReference>
<feature type="compositionally biased region" description="Low complexity" evidence="1">
    <location>
        <begin position="140"/>
        <end position="153"/>
    </location>
</feature>
<gene>
    <name evidence="3" type="ORF">PHLGIDRAFT_128242</name>
</gene>
<dbReference type="CDD" id="cd14279">
    <property type="entry name" value="CUE"/>
    <property type="match status" value="1"/>
</dbReference>
<dbReference type="InterPro" id="IPR003892">
    <property type="entry name" value="CUE"/>
</dbReference>